<proteinExistence type="predicted"/>
<dbReference type="AlphaFoldDB" id="A0A7W7CDB2"/>
<dbReference type="GO" id="GO:0003677">
    <property type="term" value="F:DNA binding"/>
    <property type="evidence" value="ECO:0007669"/>
    <property type="project" value="UniProtKB-KW"/>
</dbReference>
<sequence length="122" mass="13923">MFISKIVDTVIGDKKRWWQYKARVKKLPENYRLAVEGLERYLLHFGTTDGDSLATMFEDLADLFEQAAADGKRVREIVGEDPVEFVEAFLANYTTGGWINRERARLTEAIDRAEQADGGPRP</sequence>
<evidence type="ECO:0000313" key="1">
    <source>
        <dbReference type="EMBL" id="MBB4679005.1"/>
    </source>
</evidence>
<comment type="caution">
    <text evidence="1">The sequence shown here is derived from an EMBL/GenBank/DDBJ whole genome shotgun (WGS) entry which is preliminary data.</text>
</comment>
<keyword evidence="1" id="KW-0238">DNA-binding</keyword>
<dbReference type="EMBL" id="JACHMH010000001">
    <property type="protein sequence ID" value="MBB4679005.1"/>
    <property type="molecule type" value="Genomic_DNA"/>
</dbReference>
<dbReference type="Gene3D" id="1.10.1900.10">
    <property type="entry name" value="c-terminal domain of poly(a) binding protein"/>
    <property type="match status" value="1"/>
</dbReference>
<gene>
    <name evidence="1" type="ORF">HNR67_005123</name>
</gene>
<dbReference type="Pfam" id="PF06304">
    <property type="entry name" value="DUF1048"/>
    <property type="match status" value="1"/>
</dbReference>
<dbReference type="Proteomes" id="UP000533598">
    <property type="component" value="Unassembled WGS sequence"/>
</dbReference>
<evidence type="ECO:0000313" key="2">
    <source>
        <dbReference type="Proteomes" id="UP000533598"/>
    </source>
</evidence>
<accession>A0A7W7CDB2</accession>
<reference evidence="1 2" key="1">
    <citation type="submission" date="2020-08" db="EMBL/GenBank/DDBJ databases">
        <title>Sequencing the genomes of 1000 actinobacteria strains.</title>
        <authorList>
            <person name="Klenk H.-P."/>
        </authorList>
    </citation>
    <scope>NUCLEOTIDE SEQUENCE [LARGE SCALE GENOMIC DNA]</scope>
    <source>
        <strain evidence="1 2">DSM 44230</strain>
    </source>
</reference>
<dbReference type="SUPFAM" id="SSF158560">
    <property type="entry name" value="BH3980-like"/>
    <property type="match status" value="1"/>
</dbReference>
<keyword evidence="2" id="KW-1185">Reference proteome</keyword>
<organism evidence="1 2">
    <name type="scientific">Crossiella cryophila</name>
    <dbReference type="NCBI Taxonomy" id="43355"/>
    <lineage>
        <taxon>Bacteria</taxon>
        <taxon>Bacillati</taxon>
        <taxon>Actinomycetota</taxon>
        <taxon>Actinomycetes</taxon>
        <taxon>Pseudonocardiales</taxon>
        <taxon>Pseudonocardiaceae</taxon>
        <taxon>Crossiella</taxon>
    </lineage>
</organism>
<protein>
    <submittedName>
        <fullName evidence="1">DNA-binding ferritin-like protein (Dps family)</fullName>
    </submittedName>
</protein>
<dbReference type="RefSeq" id="WP_185004805.1">
    <property type="nucleotide sequence ID" value="NZ_BAAAUI010000046.1"/>
</dbReference>
<dbReference type="InterPro" id="IPR008316">
    <property type="entry name" value="UCP029876"/>
</dbReference>
<name>A0A7W7CDB2_9PSEU</name>